<organism evidence="1 2">
    <name type="scientific">Crenichthys baileyi</name>
    <name type="common">White River springfish</name>
    <dbReference type="NCBI Taxonomy" id="28760"/>
    <lineage>
        <taxon>Eukaryota</taxon>
        <taxon>Metazoa</taxon>
        <taxon>Chordata</taxon>
        <taxon>Craniata</taxon>
        <taxon>Vertebrata</taxon>
        <taxon>Euteleostomi</taxon>
        <taxon>Actinopterygii</taxon>
        <taxon>Neopterygii</taxon>
        <taxon>Teleostei</taxon>
        <taxon>Neoteleostei</taxon>
        <taxon>Acanthomorphata</taxon>
        <taxon>Ovalentaria</taxon>
        <taxon>Atherinomorphae</taxon>
        <taxon>Cyprinodontiformes</taxon>
        <taxon>Goodeidae</taxon>
        <taxon>Crenichthys</taxon>
    </lineage>
</organism>
<proteinExistence type="predicted"/>
<comment type="caution">
    <text evidence="1">The sequence shown here is derived from an EMBL/GenBank/DDBJ whole genome shotgun (WGS) entry which is preliminary data.</text>
</comment>
<reference evidence="1 2" key="1">
    <citation type="submission" date="2021-06" db="EMBL/GenBank/DDBJ databases">
        <authorList>
            <person name="Palmer J.M."/>
        </authorList>
    </citation>
    <scope>NUCLEOTIDE SEQUENCE [LARGE SCALE GENOMIC DNA]</scope>
    <source>
        <strain evidence="1 2">MEX-2019</strain>
        <tissue evidence="1">Muscle</tissue>
    </source>
</reference>
<evidence type="ECO:0000313" key="2">
    <source>
        <dbReference type="Proteomes" id="UP001311232"/>
    </source>
</evidence>
<keyword evidence="2" id="KW-1185">Reference proteome</keyword>
<name>A0AAV9RA40_9TELE</name>
<gene>
    <name evidence="1" type="ORF">CRENBAI_026889</name>
</gene>
<protein>
    <submittedName>
        <fullName evidence="1">Uncharacterized protein</fullName>
    </submittedName>
</protein>
<evidence type="ECO:0000313" key="1">
    <source>
        <dbReference type="EMBL" id="KAK5606118.1"/>
    </source>
</evidence>
<accession>A0AAV9RA40</accession>
<dbReference type="Proteomes" id="UP001311232">
    <property type="component" value="Unassembled WGS sequence"/>
</dbReference>
<dbReference type="EMBL" id="JAHHUM010002108">
    <property type="protein sequence ID" value="KAK5606118.1"/>
    <property type="molecule type" value="Genomic_DNA"/>
</dbReference>
<sequence>MREKREKKTMKRRWGLNQGPDVFPTCQSVLKHCASTPCPPATPPSLPLVCAGCRSGDIATGFGPNCRNSVGNKDNRGCWGSGRQLSGSDNEGCILIFPRRRRLEKAVLLLPHHPVWKPINPTIWEQSAELSLGHCSLPVSYHHPVAATKQQQNFKEAQCWG</sequence>
<dbReference type="AlphaFoldDB" id="A0AAV9RA40"/>